<feature type="transmembrane region" description="Helical" evidence="8">
    <location>
        <begin position="277"/>
        <end position="297"/>
    </location>
</feature>
<evidence type="ECO:0000256" key="8">
    <source>
        <dbReference type="SAM" id="Phobius"/>
    </source>
</evidence>
<dbReference type="EMBL" id="FUZT01000005">
    <property type="protein sequence ID" value="SKC70547.1"/>
    <property type="molecule type" value="Genomic_DNA"/>
</dbReference>
<feature type="transmembrane region" description="Helical" evidence="8">
    <location>
        <begin position="329"/>
        <end position="346"/>
    </location>
</feature>
<dbReference type="GO" id="GO:0022857">
    <property type="term" value="F:transmembrane transporter activity"/>
    <property type="evidence" value="ECO:0007669"/>
    <property type="project" value="InterPro"/>
</dbReference>
<dbReference type="PANTHER" id="PTHR30047:SF7">
    <property type="entry name" value="HIGH-AFFINITY CHOLINE TRANSPORT PROTEIN"/>
    <property type="match status" value="1"/>
</dbReference>
<dbReference type="OrthoDB" id="9775735at2"/>
<feature type="transmembrane region" description="Helical" evidence="8">
    <location>
        <begin position="457"/>
        <end position="476"/>
    </location>
</feature>
<sequence length="531" mass="57438">MLIGGKIVDKVDAGKKQAKKIDWLIFGISGGAILLFVLSSLINIDAVSTFVNVSFAWSVKWFGSLWQLLMFITFVVALVLAFSKYGSVRLVKTKPEFSNFKWVAMIMCALLSGGAVFWSAAEPMLHFLNTPPAYAGIKGGTEAAVAPALAISYLHWGYLAWGIFGTVSSIVLMHAAYEKGLPLKPRTLLYPVLGEKGVYGPLGKITDAFSILAVAAGTIGPIGFLALQMSFGLKELFGISDGYSTQVMIIMGVAVIHFLAAISSLEKGIQVLSNFNIKLSILLGACVLVLGPGGFVIDSLMNGFGLYTQDFVRISLFRGDNNWIGSWTLFYWGWFIGYGPLMAVFIARISKGRTIRELIIAVAIIVPIATNIWFTVLGGSGMFYELQNPGIISNALKATGEQAALFTIIRQIPLNSILAPVFLLLVVSFIATTGTGMTYTIAMVISGDETPSNFVRVFWAIMMDIVAAILLKIGGVSALQRWIVFSAVPVAIVLIPMIWAGPMTAMKMYKKQKLENDTSPSLKEDTLGSKV</sequence>
<comment type="subcellular location">
    <subcellularLocation>
        <location evidence="1">Cell membrane</location>
        <topology evidence="1">Multi-pass membrane protein</topology>
    </subcellularLocation>
</comment>
<feature type="transmembrane region" description="Helical" evidence="8">
    <location>
        <begin position="21"/>
        <end position="44"/>
    </location>
</feature>
<feature type="transmembrane region" description="Helical" evidence="8">
    <location>
        <begin position="358"/>
        <end position="376"/>
    </location>
</feature>
<keyword evidence="4" id="KW-1003">Cell membrane</keyword>
<evidence type="ECO:0000256" key="6">
    <source>
        <dbReference type="ARBA" id="ARBA00022989"/>
    </source>
</evidence>
<evidence type="ECO:0000256" key="7">
    <source>
        <dbReference type="ARBA" id="ARBA00023136"/>
    </source>
</evidence>
<dbReference type="InterPro" id="IPR000060">
    <property type="entry name" value="BCCT_transptr"/>
</dbReference>
<dbReference type="AlphaFoldDB" id="A0A1T5L3F8"/>
<comment type="similarity">
    <text evidence="2">Belongs to the BCCT transporter (TC 2.A.15) family.</text>
</comment>
<dbReference type="Proteomes" id="UP000190285">
    <property type="component" value="Unassembled WGS sequence"/>
</dbReference>
<keyword evidence="5 8" id="KW-0812">Transmembrane</keyword>
<protein>
    <submittedName>
        <fullName evidence="9">Choline-glycine betaine transporter</fullName>
    </submittedName>
</protein>
<reference evidence="9 10" key="1">
    <citation type="submission" date="2017-02" db="EMBL/GenBank/DDBJ databases">
        <authorList>
            <person name="Peterson S.W."/>
        </authorList>
    </citation>
    <scope>NUCLEOTIDE SEQUENCE [LARGE SCALE GENOMIC DNA]</scope>
    <source>
        <strain evidence="9 10">M1</strain>
    </source>
</reference>
<feature type="transmembrane region" description="Helical" evidence="8">
    <location>
        <begin position="421"/>
        <end position="445"/>
    </location>
</feature>
<dbReference type="PANTHER" id="PTHR30047">
    <property type="entry name" value="HIGH-AFFINITY CHOLINE TRANSPORT PROTEIN-RELATED"/>
    <property type="match status" value="1"/>
</dbReference>
<keyword evidence="3" id="KW-0813">Transport</keyword>
<accession>A0A1T5L3F8</accession>
<feature type="transmembrane region" description="Helical" evidence="8">
    <location>
        <begin position="482"/>
        <end position="501"/>
    </location>
</feature>
<name>A0A1T5L3F8_9FIRM</name>
<feature type="transmembrane region" description="Helical" evidence="8">
    <location>
        <begin position="64"/>
        <end position="82"/>
    </location>
</feature>
<feature type="transmembrane region" description="Helical" evidence="8">
    <location>
        <begin position="209"/>
        <end position="231"/>
    </location>
</feature>
<evidence type="ECO:0000313" key="10">
    <source>
        <dbReference type="Proteomes" id="UP000190285"/>
    </source>
</evidence>
<dbReference type="GO" id="GO:0005886">
    <property type="term" value="C:plasma membrane"/>
    <property type="evidence" value="ECO:0007669"/>
    <property type="project" value="UniProtKB-SubCell"/>
</dbReference>
<gene>
    <name evidence="9" type="ORF">SAMN02194393_02460</name>
</gene>
<feature type="transmembrane region" description="Helical" evidence="8">
    <location>
        <begin position="102"/>
        <end position="121"/>
    </location>
</feature>
<keyword evidence="7 8" id="KW-0472">Membrane</keyword>
<evidence type="ECO:0000256" key="5">
    <source>
        <dbReference type="ARBA" id="ARBA00022692"/>
    </source>
</evidence>
<evidence type="ECO:0000256" key="3">
    <source>
        <dbReference type="ARBA" id="ARBA00022448"/>
    </source>
</evidence>
<evidence type="ECO:0000256" key="4">
    <source>
        <dbReference type="ARBA" id="ARBA00022475"/>
    </source>
</evidence>
<proteinExistence type="inferred from homology"/>
<evidence type="ECO:0000256" key="2">
    <source>
        <dbReference type="ARBA" id="ARBA00005658"/>
    </source>
</evidence>
<dbReference type="Pfam" id="PF02028">
    <property type="entry name" value="BCCT"/>
    <property type="match status" value="1"/>
</dbReference>
<keyword evidence="6 8" id="KW-1133">Transmembrane helix</keyword>
<organism evidence="9 10">
    <name type="scientific">Maledivibacter halophilus</name>
    <dbReference type="NCBI Taxonomy" id="36842"/>
    <lineage>
        <taxon>Bacteria</taxon>
        <taxon>Bacillati</taxon>
        <taxon>Bacillota</taxon>
        <taxon>Clostridia</taxon>
        <taxon>Peptostreptococcales</taxon>
        <taxon>Caminicellaceae</taxon>
        <taxon>Maledivibacter</taxon>
    </lineage>
</organism>
<evidence type="ECO:0000256" key="1">
    <source>
        <dbReference type="ARBA" id="ARBA00004651"/>
    </source>
</evidence>
<dbReference type="STRING" id="36842.SAMN02194393_02460"/>
<feature type="transmembrane region" description="Helical" evidence="8">
    <location>
        <begin position="158"/>
        <end position="177"/>
    </location>
</feature>
<keyword evidence="10" id="KW-1185">Reference proteome</keyword>
<evidence type="ECO:0000313" key="9">
    <source>
        <dbReference type="EMBL" id="SKC70547.1"/>
    </source>
</evidence>
<feature type="transmembrane region" description="Helical" evidence="8">
    <location>
        <begin position="243"/>
        <end position="265"/>
    </location>
</feature>